<dbReference type="AlphaFoldDB" id="L7FQ40"/>
<gene>
    <name evidence="2" type="ORF">EIN_188950</name>
</gene>
<dbReference type="VEuPathDB" id="AmoebaDB:EIN_188950"/>
<dbReference type="KEGG" id="eiv:EIN_188950"/>
<name>L7FQ40_ENTIV</name>
<dbReference type="GeneID" id="14891392"/>
<reference evidence="2 3" key="1">
    <citation type="submission" date="2012-10" db="EMBL/GenBank/DDBJ databases">
        <authorList>
            <person name="Zafar N."/>
            <person name="Inman J."/>
            <person name="Hall N."/>
            <person name="Lorenzi H."/>
            <person name="Caler E."/>
        </authorList>
    </citation>
    <scope>NUCLEOTIDE SEQUENCE [LARGE SCALE GENOMIC DNA]</scope>
    <source>
        <strain evidence="2 3">IP1</strain>
    </source>
</reference>
<evidence type="ECO:0000256" key="1">
    <source>
        <dbReference type="SAM" id="MobiDB-lite"/>
    </source>
</evidence>
<dbReference type="Proteomes" id="UP000014680">
    <property type="component" value="Unassembled WGS sequence"/>
</dbReference>
<proteinExistence type="predicted"/>
<protein>
    <submittedName>
        <fullName evidence="2">Uncharacterized protein</fullName>
    </submittedName>
</protein>
<feature type="region of interest" description="Disordered" evidence="1">
    <location>
        <begin position="158"/>
        <end position="178"/>
    </location>
</feature>
<sequence>MNVINELNVLPNEKDFSYVYVRAIYKDVNFSFCLHHHKWLLSENEKDHSSYKDNRKIHHNNYVITDEDRTLIALFKKANNKSHEIFLYSKANPTIKINKHDLYESFFNGPAKMQKYKTKFDVFDQKHGKEKMNQVTTIKDQYVSTVVSDQTKISIESDTETISSTNTPIPSTNLNDINKNDTLNNESDESEIDQLLMDEILSAERFFEEHEKQVQISTDNNDDDVEDELLNAHEMFKYVPENTKNQLLEELYTFEDGAFLVYDRIDYKEIDIDAVSESIRRFSYDHDNNFVIERYIVALDYLFRRTCNITNIKTLKSVKVMQRKVCDYVMNGEIVKARLSAEQIRALKRCTLVSHATLSRDSLEKAKTLALSSRTVNAQIFKANEIKKEKLKAESSEYKCLAISIDSTTKNDQEIFCVMLRLVKGRKC</sequence>
<accession>L7FQ40</accession>
<evidence type="ECO:0000313" key="3">
    <source>
        <dbReference type="Proteomes" id="UP000014680"/>
    </source>
</evidence>
<evidence type="ECO:0000313" key="2">
    <source>
        <dbReference type="EMBL" id="ELP92410.1"/>
    </source>
</evidence>
<organism evidence="2 3">
    <name type="scientific">Entamoeba invadens IP1</name>
    <dbReference type="NCBI Taxonomy" id="370355"/>
    <lineage>
        <taxon>Eukaryota</taxon>
        <taxon>Amoebozoa</taxon>
        <taxon>Evosea</taxon>
        <taxon>Archamoebae</taxon>
        <taxon>Mastigamoebida</taxon>
        <taxon>Entamoebidae</taxon>
        <taxon>Entamoeba</taxon>
    </lineage>
</organism>
<dbReference type="RefSeq" id="XP_004259181.1">
    <property type="nucleotide sequence ID" value="XM_004259133.1"/>
</dbReference>
<dbReference type="EMBL" id="KB206371">
    <property type="protein sequence ID" value="ELP92410.1"/>
    <property type="molecule type" value="Genomic_DNA"/>
</dbReference>
<keyword evidence="3" id="KW-1185">Reference proteome</keyword>
<feature type="non-terminal residue" evidence="2">
    <location>
        <position position="428"/>
    </location>
</feature>
<feature type="compositionally biased region" description="Low complexity" evidence="1">
    <location>
        <begin position="158"/>
        <end position="173"/>
    </location>
</feature>